<keyword evidence="1" id="KW-0812">Transmembrane</keyword>
<sequence length="118" mass="12794">MKFWGKAFAVLTAPARKLGRWIESELIGGSALEQPTLIRNEILKLRASAADRLSTACFSVGAAGVVAPLFAPIFQNGPTIPKTYTEMVLIFGATLIWLTMGFVLHMIGEAFLLKLGDK</sequence>
<keyword evidence="1" id="KW-1133">Transmembrane helix</keyword>
<protein>
    <submittedName>
        <fullName evidence="2">Uncharacterized protein</fullName>
    </submittedName>
</protein>
<evidence type="ECO:0000256" key="1">
    <source>
        <dbReference type="SAM" id="Phobius"/>
    </source>
</evidence>
<feature type="transmembrane region" description="Helical" evidence="1">
    <location>
        <begin position="53"/>
        <end position="75"/>
    </location>
</feature>
<evidence type="ECO:0000313" key="3">
    <source>
        <dbReference type="Proteomes" id="UP000435138"/>
    </source>
</evidence>
<name>A0A6A8A4E8_9HYPH</name>
<dbReference type="EMBL" id="WIXI01000022">
    <property type="protein sequence ID" value="MQY44658.1"/>
    <property type="molecule type" value="Genomic_DNA"/>
</dbReference>
<accession>A0A6A8A4E8</accession>
<organism evidence="2 3">
    <name type="scientific">Endobacterium cereale</name>
    <dbReference type="NCBI Taxonomy" id="2663029"/>
    <lineage>
        <taxon>Bacteria</taxon>
        <taxon>Pseudomonadati</taxon>
        <taxon>Pseudomonadota</taxon>
        <taxon>Alphaproteobacteria</taxon>
        <taxon>Hyphomicrobiales</taxon>
        <taxon>Rhizobiaceae</taxon>
        <taxon>Endobacterium</taxon>
    </lineage>
</organism>
<dbReference type="AlphaFoldDB" id="A0A6A8A4E8"/>
<reference evidence="2 3" key="1">
    <citation type="submission" date="2019-11" db="EMBL/GenBank/DDBJ databases">
        <title>Genome analysis of Rhizobacterium cereale a novel genus and species isolated from maize roots in North Spain.</title>
        <authorList>
            <person name="Menendez E."/>
            <person name="Flores-Felix J.D."/>
            <person name="Ramirez-Bahena M.-H."/>
            <person name="Igual J.M."/>
            <person name="Garcia-Fraile P."/>
            <person name="Peix A."/>
            <person name="Velazquez E."/>
        </authorList>
    </citation>
    <scope>NUCLEOTIDE SEQUENCE [LARGE SCALE GENOMIC DNA]</scope>
    <source>
        <strain evidence="2 3">RZME27</strain>
    </source>
</reference>
<keyword evidence="3" id="KW-1185">Reference proteome</keyword>
<feature type="transmembrane region" description="Helical" evidence="1">
    <location>
        <begin position="87"/>
        <end position="113"/>
    </location>
</feature>
<keyword evidence="1" id="KW-0472">Membrane</keyword>
<proteinExistence type="predicted"/>
<dbReference type="RefSeq" id="WP_153352212.1">
    <property type="nucleotide sequence ID" value="NZ_JAYKOO010000003.1"/>
</dbReference>
<dbReference type="Proteomes" id="UP000435138">
    <property type="component" value="Unassembled WGS sequence"/>
</dbReference>
<comment type="caution">
    <text evidence="2">The sequence shown here is derived from an EMBL/GenBank/DDBJ whole genome shotgun (WGS) entry which is preliminary data.</text>
</comment>
<evidence type="ECO:0000313" key="2">
    <source>
        <dbReference type="EMBL" id="MQY44658.1"/>
    </source>
</evidence>
<gene>
    <name evidence="2" type="ORF">GAO09_01040</name>
</gene>